<keyword evidence="1" id="KW-0812">Transmembrane</keyword>
<accession>V6M3T1</accession>
<reference evidence="2" key="1">
    <citation type="journal article" date="2014" name="PLoS Genet.">
        <title>The Genome of Spironucleus salmonicida Highlights a Fish Pathogen Adapted to Fluctuating Environments.</title>
        <authorList>
            <person name="Xu F."/>
            <person name="Jerlstrom-Hultqvist J."/>
            <person name="Einarsson E."/>
            <person name="Astvaldsson A."/>
            <person name="Svard S.G."/>
            <person name="Andersson J.O."/>
        </authorList>
    </citation>
    <scope>NUCLEOTIDE SEQUENCE</scope>
</reference>
<evidence type="ECO:0000256" key="1">
    <source>
        <dbReference type="SAM" id="Phobius"/>
    </source>
</evidence>
<protein>
    <submittedName>
        <fullName evidence="2">Cysteine-rich membrane protein 2</fullName>
    </submittedName>
</protein>
<keyword evidence="1" id="KW-1133">Transmembrane helix</keyword>
<dbReference type="VEuPathDB" id="GiardiaDB:SS50377_21386"/>
<dbReference type="InterPro" id="IPR009030">
    <property type="entry name" value="Growth_fac_rcpt_cys_sf"/>
</dbReference>
<name>V6M3T1_9EUKA</name>
<evidence type="ECO:0000313" key="2">
    <source>
        <dbReference type="EMBL" id="EST47964.1"/>
    </source>
</evidence>
<sequence>MVVDCQPCSETMVYDQSCYCEDNKPIYNCLECKGKQCSKCVPKTFLQNNKCEDCPFYCDICSDANSCIMCFEGYEKNLNTGICEQSCKTTEDCLTFVQGFCSPATSTCQYCIENCVYCSSGTTCDFCYPNRYITTVEGQCTKKCENIVNGQYCDNGVPKPCGEDLTSECKCGKASNCASCNEDGDKCKTCLPHVKFNSKDECTECKDGYELRSNMCWLSGNQDAINRNSLVGGTITGIIVAILIVVGGLCVGTFLFLKKRANSAPVKIINNIE</sequence>
<feature type="transmembrane region" description="Helical" evidence="1">
    <location>
        <begin position="235"/>
        <end position="257"/>
    </location>
</feature>
<gene>
    <name evidence="2" type="ORF">SS50377_11948</name>
</gene>
<dbReference type="SUPFAM" id="SSF57184">
    <property type="entry name" value="Growth factor receptor domain"/>
    <property type="match status" value="1"/>
</dbReference>
<organism evidence="2">
    <name type="scientific">Spironucleus salmonicida</name>
    <dbReference type="NCBI Taxonomy" id="348837"/>
    <lineage>
        <taxon>Eukaryota</taxon>
        <taxon>Metamonada</taxon>
        <taxon>Diplomonadida</taxon>
        <taxon>Hexamitidae</taxon>
        <taxon>Hexamitinae</taxon>
        <taxon>Spironucleus</taxon>
    </lineage>
</organism>
<proteinExistence type="predicted"/>
<dbReference type="EMBL" id="KI546015">
    <property type="protein sequence ID" value="EST47964.1"/>
    <property type="molecule type" value="Genomic_DNA"/>
</dbReference>
<keyword evidence="1" id="KW-0472">Membrane</keyword>
<dbReference type="AlphaFoldDB" id="V6M3T1"/>